<evidence type="ECO:0000313" key="2">
    <source>
        <dbReference type="Proteomes" id="UP000803844"/>
    </source>
</evidence>
<evidence type="ECO:0000313" key="1">
    <source>
        <dbReference type="EMBL" id="KAF3770615.1"/>
    </source>
</evidence>
<dbReference type="RefSeq" id="XP_040781576.1">
    <property type="nucleotide sequence ID" value="XM_040916375.1"/>
</dbReference>
<sequence length="56" mass="6737">FLIIKKDNSLHLINNAQKYNKYSFKNAFILPASDEFLEEFVICKILLLLDFFFEYN</sequence>
<accession>A0A9P5CVC9</accession>
<keyword evidence="2" id="KW-1185">Reference proteome</keyword>
<organism evidence="1 2">
    <name type="scientific">Cryphonectria parasitica (strain ATCC 38755 / EP155)</name>
    <dbReference type="NCBI Taxonomy" id="660469"/>
    <lineage>
        <taxon>Eukaryota</taxon>
        <taxon>Fungi</taxon>
        <taxon>Dikarya</taxon>
        <taxon>Ascomycota</taxon>
        <taxon>Pezizomycotina</taxon>
        <taxon>Sordariomycetes</taxon>
        <taxon>Sordariomycetidae</taxon>
        <taxon>Diaporthales</taxon>
        <taxon>Cryphonectriaceae</taxon>
        <taxon>Cryphonectria-Endothia species complex</taxon>
        <taxon>Cryphonectria</taxon>
    </lineage>
</organism>
<dbReference type="Proteomes" id="UP000803844">
    <property type="component" value="Unassembled WGS sequence"/>
</dbReference>
<feature type="non-terminal residue" evidence="1">
    <location>
        <position position="1"/>
    </location>
</feature>
<protein>
    <submittedName>
        <fullName evidence="1">Uncharacterized protein</fullName>
    </submittedName>
</protein>
<dbReference type="AlphaFoldDB" id="A0A9P5CVC9"/>
<proteinExistence type="predicted"/>
<dbReference type="EMBL" id="MU032344">
    <property type="protein sequence ID" value="KAF3770615.1"/>
    <property type="molecule type" value="Genomic_DNA"/>
</dbReference>
<name>A0A9P5CVC9_CRYP1</name>
<comment type="caution">
    <text evidence="1">The sequence shown here is derived from an EMBL/GenBank/DDBJ whole genome shotgun (WGS) entry which is preliminary data.</text>
</comment>
<gene>
    <name evidence="1" type="ORF">M406DRAFT_245961</name>
</gene>
<dbReference type="OrthoDB" id="5425374at2759"/>
<dbReference type="GeneID" id="63833504"/>
<reference evidence="1" key="1">
    <citation type="journal article" date="2020" name="Phytopathology">
        <title>Genome sequence of the chestnut blight fungus Cryphonectria parasitica EP155: A fundamental resource for an archetypical invasive plant pathogen.</title>
        <authorList>
            <person name="Crouch J.A."/>
            <person name="Dawe A."/>
            <person name="Aerts A."/>
            <person name="Barry K."/>
            <person name="Churchill A.C.L."/>
            <person name="Grimwood J."/>
            <person name="Hillman B."/>
            <person name="Milgroom M.G."/>
            <person name="Pangilinan J."/>
            <person name="Smith M."/>
            <person name="Salamov A."/>
            <person name="Schmutz J."/>
            <person name="Yadav J."/>
            <person name="Grigoriev I.V."/>
            <person name="Nuss D."/>
        </authorList>
    </citation>
    <scope>NUCLEOTIDE SEQUENCE</scope>
    <source>
        <strain evidence="1">EP155</strain>
    </source>
</reference>